<dbReference type="Gene3D" id="2.120.10.30">
    <property type="entry name" value="TolB, C-terminal domain"/>
    <property type="match status" value="1"/>
</dbReference>
<sequence>MRGAIETVTVTYSAPYLPPFDPRGIACDKNGPVIVCDYNSNMVHLLDKNGRLLMYLLTAADGILRLIAPGTYGWAVKIYKFIAKAYQGRQLPFLLHVSLKGILFLAKVY</sequence>
<proteinExistence type="predicted"/>
<evidence type="ECO:0000313" key="2">
    <source>
        <dbReference type="Proteomes" id="UP000828390"/>
    </source>
</evidence>
<dbReference type="InterPro" id="IPR011042">
    <property type="entry name" value="6-blade_b-propeller_TolB-like"/>
</dbReference>
<protein>
    <submittedName>
        <fullName evidence="1">Uncharacterized protein</fullName>
    </submittedName>
</protein>
<organism evidence="1 2">
    <name type="scientific">Dreissena polymorpha</name>
    <name type="common">Zebra mussel</name>
    <name type="synonym">Mytilus polymorpha</name>
    <dbReference type="NCBI Taxonomy" id="45954"/>
    <lineage>
        <taxon>Eukaryota</taxon>
        <taxon>Metazoa</taxon>
        <taxon>Spiralia</taxon>
        <taxon>Lophotrochozoa</taxon>
        <taxon>Mollusca</taxon>
        <taxon>Bivalvia</taxon>
        <taxon>Autobranchia</taxon>
        <taxon>Heteroconchia</taxon>
        <taxon>Euheterodonta</taxon>
        <taxon>Imparidentia</taxon>
        <taxon>Neoheterodontei</taxon>
        <taxon>Myida</taxon>
        <taxon>Dreissenoidea</taxon>
        <taxon>Dreissenidae</taxon>
        <taxon>Dreissena</taxon>
    </lineage>
</organism>
<dbReference type="SUPFAM" id="SSF63829">
    <property type="entry name" value="Calcium-dependent phosphotriesterase"/>
    <property type="match status" value="1"/>
</dbReference>
<keyword evidence="2" id="KW-1185">Reference proteome</keyword>
<dbReference type="AlphaFoldDB" id="A0A9D4CFZ1"/>
<reference evidence="1" key="2">
    <citation type="submission" date="2020-11" db="EMBL/GenBank/DDBJ databases">
        <authorList>
            <person name="McCartney M.A."/>
            <person name="Auch B."/>
            <person name="Kono T."/>
            <person name="Mallez S."/>
            <person name="Becker A."/>
            <person name="Gohl D.M."/>
            <person name="Silverstein K.A.T."/>
            <person name="Koren S."/>
            <person name="Bechman K.B."/>
            <person name="Herman A."/>
            <person name="Abrahante J.E."/>
            <person name="Garbe J."/>
        </authorList>
    </citation>
    <scope>NUCLEOTIDE SEQUENCE</scope>
    <source>
        <strain evidence="1">Duluth1</strain>
        <tissue evidence="1">Whole animal</tissue>
    </source>
</reference>
<accession>A0A9D4CFZ1</accession>
<dbReference type="Proteomes" id="UP000828390">
    <property type="component" value="Unassembled WGS sequence"/>
</dbReference>
<reference evidence="1" key="1">
    <citation type="journal article" date="2019" name="bioRxiv">
        <title>The Genome of the Zebra Mussel, Dreissena polymorpha: A Resource for Invasive Species Research.</title>
        <authorList>
            <person name="McCartney M.A."/>
            <person name="Auch B."/>
            <person name="Kono T."/>
            <person name="Mallez S."/>
            <person name="Zhang Y."/>
            <person name="Obille A."/>
            <person name="Becker A."/>
            <person name="Abrahante J.E."/>
            <person name="Garbe J."/>
            <person name="Badalamenti J.P."/>
            <person name="Herman A."/>
            <person name="Mangelson H."/>
            <person name="Liachko I."/>
            <person name="Sullivan S."/>
            <person name="Sone E.D."/>
            <person name="Koren S."/>
            <person name="Silverstein K.A.T."/>
            <person name="Beckman K.B."/>
            <person name="Gohl D.M."/>
        </authorList>
    </citation>
    <scope>NUCLEOTIDE SEQUENCE</scope>
    <source>
        <strain evidence="1">Duluth1</strain>
        <tissue evidence="1">Whole animal</tissue>
    </source>
</reference>
<comment type="caution">
    <text evidence="1">The sequence shown here is derived from an EMBL/GenBank/DDBJ whole genome shotgun (WGS) entry which is preliminary data.</text>
</comment>
<dbReference type="EMBL" id="JAIWYP010000012">
    <property type="protein sequence ID" value="KAH3723787.1"/>
    <property type="molecule type" value="Genomic_DNA"/>
</dbReference>
<name>A0A9D4CFZ1_DREPO</name>
<evidence type="ECO:0000313" key="1">
    <source>
        <dbReference type="EMBL" id="KAH3723787.1"/>
    </source>
</evidence>
<gene>
    <name evidence="1" type="ORF">DPMN_049581</name>
</gene>